<reference evidence="13 14" key="1">
    <citation type="submission" date="2019-06" db="EMBL/GenBank/DDBJ databases">
        <title>Sequencing the genomes of 1000 actinobacteria strains.</title>
        <authorList>
            <person name="Klenk H.-P."/>
        </authorList>
    </citation>
    <scope>NUCLEOTIDE SEQUENCE [LARGE SCALE GENOMIC DNA]</scope>
    <source>
        <strain evidence="13 14">DSM 24083</strain>
    </source>
</reference>
<feature type="transmembrane region" description="Helical" evidence="9">
    <location>
        <begin position="377"/>
        <end position="401"/>
    </location>
</feature>
<evidence type="ECO:0000313" key="13">
    <source>
        <dbReference type="EMBL" id="TQL66026.1"/>
    </source>
</evidence>
<feature type="transmembrane region" description="Helical" evidence="9">
    <location>
        <begin position="253"/>
        <end position="271"/>
    </location>
</feature>
<name>A0A543A0K3_9MICC</name>
<dbReference type="InterPro" id="IPR003594">
    <property type="entry name" value="HATPase_dom"/>
</dbReference>
<dbReference type="PANTHER" id="PTHR24421">
    <property type="entry name" value="NITRATE/NITRITE SENSOR PROTEIN NARX-RELATED"/>
    <property type="match status" value="1"/>
</dbReference>
<keyword evidence="8" id="KW-0902">Two-component regulatory system</keyword>
<evidence type="ECO:0000256" key="2">
    <source>
        <dbReference type="ARBA" id="ARBA00012438"/>
    </source>
</evidence>
<evidence type="ECO:0000256" key="7">
    <source>
        <dbReference type="ARBA" id="ARBA00022840"/>
    </source>
</evidence>
<keyword evidence="5" id="KW-0547">Nucleotide-binding</keyword>
<dbReference type="EMBL" id="VFOU01000004">
    <property type="protein sequence ID" value="TQL66026.1"/>
    <property type="molecule type" value="Genomic_DNA"/>
</dbReference>
<feature type="transmembrane region" description="Helical" evidence="9">
    <location>
        <begin position="352"/>
        <end position="371"/>
    </location>
</feature>
<dbReference type="GO" id="GO:0005524">
    <property type="term" value="F:ATP binding"/>
    <property type="evidence" value="ECO:0007669"/>
    <property type="project" value="UniProtKB-KW"/>
</dbReference>
<evidence type="ECO:0000256" key="5">
    <source>
        <dbReference type="ARBA" id="ARBA00022741"/>
    </source>
</evidence>
<dbReference type="PANTHER" id="PTHR24421:SF10">
    <property type="entry name" value="NITRATE_NITRITE SENSOR PROTEIN NARQ"/>
    <property type="match status" value="1"/>
</dbReference>
<proteinExistence type="predicted"/>
<protein>
    <recommendedName>
        <fullName evidence="2">histidine kinase</fullName>
        <ecNumber evidence="2">2.7.13.3</ecNumber>
    </recommendedName>
</protein>
<feature type="domain" description="Histidine kinase/HSP90-like ATPase" evidence="10">
    <location>
        <begin position="548"/>
        <end position="638"/>
    </location>
</feature>
<keyword evidence="9" id="KW-0472">Membrane</keyword>
<sequence>MNSMNTAATDHNHETGFGSVYKRLGDNYIYVLTGLPIAIFSFSLLLSLLVISIATMVVGLGLVVLPLTLLMASAFATLSRNRLRAWGVTIEPARYRPTQPTIAGRLRILADPQRWLDWVFEVLIAFPLRLTAFVFAVVWSAVGLGGVTYFFWSLFVPGERAVIQLIQITTPSLMPRSPAGQYLLDSGVGFVIGLIFVLTLAHVMQMLAEVDAMLTSVLLGANQRPAQAGKENPLLTDYQDTWGSSETSFGPTAWALTGTIFSAVVLLAVAWPVVSAVYSVNAAVVMVWTMLHCAAIVATLRWTWISLAVSLVASGALILVTAPAEVSVWPWPVTVLLTQCAVLIVAGLARPWYYAVSAWSAGVVLTISVLVAEAPELPAGALGNSIVFATVSGAVVVAATLSRMWIRNAGRLEAAERTSAIQDRRSKELAERNRIARELHDVVAHSMSVISVQAATAQYRNPGIDEASQREFDEIAKSSRQALSEMRMLLSILRNDDDAPTTPTPGLDDIDALVEATRASGTEIRYRGFDSTNKDVLDKTAPATGLAAYRIVQEALSNALRHAPGSAVDVELSITVAADNTDRISIAVINGPRPDRTTTPAPGSGLGLDGIRERTVAVGGTYQVGPTPEGGFAVYAHLAL</sequence>
<keyword evidence="6 13" id="KW-0418">Kinase</keyword>
<dbReference type="AlphaFoldDB" id="A0A543A0K3"/>
<organism evidence="13 14">
    <name type="scientific">Enteractinococcus coprophilus</name>
    <dbReference type="NCBI Taxonomy" id="1027633"/>
    <lineage>
        <taxon>Bacteria</taxon>
        <taxon>Bacillati</taxon>
        <taxon>Actinomycetota</taxon>
        <taxon>Actinomycetes</taxon>
        <taxon>Micrococcales</taxon>
        <taxon>Micrococcaceae</taxon>
    </lineage>
</organism>
<feature type="transmembrane region" description="Helical" evidence="9">
    <location>
        <begin position="28"/>
        <end position="51"/>
    </location>
</feature>
<dbReference type="Gene3D" id="3.30.565.10">
    <property type="entry name" value="Histidine kinase-like ATPase, C-terminal domain"/>
    <property type="match status" value="1"/>
</dbReference>
<dbReference type="InterPro" id="IPR011712">
    <property type="entry name" value="Sig_transdc_His_kin_sub3_dim/P"/>
</dbReference>
<dbReference type="GO" id="GO:0016020">
    <property type="term" value="C:membrane"/>
    <property type="evidence" value="ECO:0007669"/>
    <property type="project" value="InterPro"/>
</dbReference>
<feature type="transmembrane region" description="Helical" evidence="9">
    <location>
        <begin position="57"/>
        <end position="78"/>
    </location>
</feature>
<feature type="transmembrane region" description="Helical" evidence="9">
    <location>
        <begin position="182"/>
        <end position="203"/>
    </location>
</feature>
<evidence type="ECO:0000259" key="10">
    <source>
        <dbReference type="Pfam" id="PF02518"/>
    </source>
</evidence>
<evidence type="ECO:0000256" key="1">
    <source>
        <dbReference type="ARBA" id="ARBA00000085"/>
    </source>
</evidence>
<feature type="transmembrane region" description="Helical" evidence="9">
    <location>
        <begin position="304"/>
        <end position="322"/>
    </location>
</feature>
<evidence type="ECO:0000313" key="14">
    <source>
        <dbReference type="Proteomes" id="UP000319746"/>
    </source>
</evidence>
<dbReference type="Gene3D" id="1.20.5.1930">
    <property type="match status" value="1"/>
</dbReference>
<comment type="catalytic activity">
    <reaction evidence="1">
        <text>ATP + protein L-histidine = ADP + protein N-phospho-L-histidine.</text>
        <dbReference type="EC" id="2.7.13.3"/>
    </reaction>
</comment>
<dbReference type="GO" id="GO:0046983">
    <property type="term" value="F:protein dimerization activity"/>
    <property type="evidence" value="ECO:0007669"/>
    <property type="project" value="InterPro"/>
</dbReference>
<dbReference type="Proteomes" id="UP000319746">
    <property type="component" value="Unassembled WGS sequence"/>
</dbReference>
<keyword evidence="14" id="KW-1185">Reference proteome</keyword>
<dbReference type="InterPro" id="IPR050482">
    <property type="entry name" value="Sensor_HK_TwoCompSys"/>
</dbReference>
<keyword evidence="7" id="KW-0067">ATP-binding</keyword>
<dbReference type="InterPro" id="IPR036890">
    <property type="entry name" value="HATPase_C_sf"/>
</dbReference>
<accession>A0A543A0K3</accession>
<comment type="caution">
    <text evidence="13">The sequence shown here is derived from an EMBL/GenBank/DDBJ whole genome shotgun (WGS) entry which is preliminary data.</text>
</comment>
<feature type="transmembrane region" description="Helical" evidence="9">
    <location>
        <begin position="328"/>
        <end position="345"/>
    </location>
</feature>
<dbReference type="SUPFAM" id="SSF55874">
    <property type="entry name" value="ATPase domain of HSP90 chaperone/DNA topoisomerase II/histidine kinase"/>
    <property type="match status" value="1"/>
</dbReference>
<dbReference type="GO" id="GO:0000155">
    <property type="term" value="F:phosphorelay sensor kinase activity"/>
    <property type="evidence" value="ECO:0007669"/>
    <property type="project" value="InterPro"/>
</dbReference>
<evidence type="ECO:0000259" key="11">
    <source>
        <dbReference type="Pfam" id="PF07730"/>
    </source>
</evidence>
<keyword evidence="3" id="KW-0597">Phosphoprotein</keyword>
<dbReference type="Pfam" id="PF07730">
    <property type="entry name" value="HisKA_3"/>
    <property type="match status" value="1"/>
</dbReference>
<feature type="domain" description="Putative sensor" evidence="12">
    <location>
        <begin position="30"/>
        <end position="219"/>
    </location>
</feature>
<evidence type="ECO:0000256" key="3">
    <source>
        <dbReference type="ARBA" id="ARBA00022553"/>
    </source>
</evidence>
<keyword evidence="4" id="KW-0808">Transferase</keyword>
<evidence type="ECO:0000256" key="6">
    <source>
        <dbReference type="ARBA" id="ARBA00022777"/>
    </source>
</evidence>
<keyword evidence="9" id="KW-1133">Transmembrane helix</keyword>
<dbReference type="Pfam" id="PF02518">
    <property type="entry name" value="HATPase_c"/>
    <property type="match status" value="1"/>
</dbReference>
<feature type="transmembrane region" description="Helical" evidence="9">
    <location>
        <begin position="130"/>
        <end position="152"/>
    </location>
</feature>
<evidence type="ECO:0000259" key="12">
    <source>
        <dbReference type="Pfam" id="PF13796"/>
    </source>
</evidence>
<evidence type="ECO:0000256" key="4">
    <source>
        <dbReference type="ARBA" id="ARBA00022679"/>
    </source>
</evidence>
<dbReference type="EC" id="2.7.13.3" evidence="2"/>
<dbReference type="CDD" id="cd16917">
    <property type="entry name" value="HATPase_UhpB-NarQ-NarX-like"/>
    <property type="match status" value="1"/>
</dbReference>
<evidence type="ECO:0000256" key="8">
    <source>
        <dbReference type="ARBA" id="ARBA00023012"/>
    </source>
</evidence>
<dbReference type="Pfam" id="PF13796">
    <property type="entry name" value="Sensor"/>
    <property type="match status" value="1"/>
</dbReference>
<evidence type="ECO:0000256" key="9">
    <source>
        <dbReference type="SAM" id="Phobius"/>
    </source>
</evidence>
<keyword evidence="9" id="KW-0812">Transmembrane</keyword>
<gene>
    <name evidence="13" type="ORF">FB556_2505</name>
</gene>
<feature type="domain" description="Signal transduction histidine kinase subgroup 3 dimerisation and phosphoacceptor" evidence="11">
    <location>
        <begin position="431"/>
        <end position="496"/>
    </location>
</feature>
<dbReference type="InterPro" id="IPR025828">
    <property type="entry name" value="Put_sensor_dom"/>
</dbReference>